<feature type="region of interest" description="Disordered" evidence="1">
    <location>
        <begin position="316"/>
        <end position="336"/>
    </location>
</feature>
<feature type="compositionally biased region" description="Polar residues" evidence="1">
    <location>
        <begin position="316"/>
        <end position="333"/>
    </location>
</feature>
<dbReference type="Pfam" id="PF20243">
    <property type="entry name" value="MbnP"/>
    <property type="match status" value="1"/>
</dbReference>
<name>A0ABU5ZB20_9FLAO</name>
<proteinExistence type="predicted"/>
<feature type="domain" description="Copper-binding protein MbnP-like" evidence="2">
    <location>
        <begin position="41"/>
        <end position="284"/>
    </location>
</feature>
<dbReference type="Proteomes" id="UP001311730">
    <property type="component" value="Unassembled WGS sequence"/>
</dbReference>
<sequence>MRKFKTLLMAITTVAALSSCSKEDNNNSNQGGNQSSTNGNAEVSLQFDNYVGTEKLALGASASAAKAYTSNRQTLKFSEVKYVITNVVLVKADGTKVPYHTEDLDKGGFLINQANTASLTPVLKNIPEGDYKGIEFGLGVKKELNNLSLQGKFPNFYNLTGSFKQKEIMHWEWANGYRFVKLEGWYSNPNPGKNKKGENLPAITDGELSIHMGSAFKGTKLIGEDKKVKGIENEILNTDRDAFRFISLDFPKTLAVKNGATAKVTIKADFDKLINGTNKISLVEKVPVIHSLNNMFPFLNNIGGNQGLDGKKIITITSPAKGNPNPTQPQDNLDNSKLDKVGMFSVLSVE</sequence>
<keyword evidence="4" id="KW-1185">Reference proteome</keyword>
<reference evidence="3 4" key="1">
    <citation type="submission" date="2023-12" db="EMBL/GenBank/DDBJ databases">
        <title>Genomic sequences of Capnocytophaga and Parvimonas strains.</title>
        <authorList>
            <person name="Watt R.M."/>
            <person name="Wang M."/>
            <person name="Yang T."/>
            <person name="Tong W.M."/>
        </authorList>
    </citation>
    <scope>NUCLEOTIDE SEQUENCE [LARGE SCALE GENOMIC DNA]</scope>
    <source>
        <strain evidence="3 4">CCUG 13096</strain>
    </source>
</reference>
<comment type="caution">
    <text evidence="3">The sequence shown here is derived from an EMBL/GenBank/DDBJ whole genome shotgun (WGS) entry which is preliminary data.</text>
</comment>
<organism evidence="3 4">
    <name type="scientific">Capnocytophaga gingivalis</name>
    <dbReference type="NCBI Taxonomy" id="1017"/>
    <lineage>
        <taxon>Bacteria</taxon>
        <taxon>Pseudomonadati</taxon>
        <taxon>Bacteroidota</taxon>
        <taxon>Flavobacteriia</taxon>
        <taxon>Flavobacteriales</taxon>
        <taxon>Flavobacteriaceae</taxon>
        <taxon>Capnocytophaga</taxon>
    </lineage>
</organism>
<accession>A0ABU5ZB20</accession>
<protein>
    <submittedName>
        <fullName evidence="3">MbnP family protein</fullName>
    </submittedName>
</protein>
<dbReference type="EMBL" id="JAYKBW010000016">
    <property type="protein sequence ID" value="MEB3076159.1"/>
    <property type="molecule type" value="Genomic_DNA"/>
</dbReference>
<dbReference type="PROSITE" id="PS51257">
    <property type="entry name" value="PROKAR_LIPOPROTEIN"/>
    <property type="match status" value="1"/>
</dbReference>
<gene>
    <name evidence="3" type="ORF">VJJ08_12765</name>
</gene>
<evidence type="ECO:0000313" key="3">
    <source>
        <dbReference type="EMBL" id="MEB3076159.1"/>
    </source>
</evidence>
<dbReference type="RefSeq" id="WP_323984209.1">
    <property type="nucleotide sequence ID" value="NZ_JAYKBW010000016.1"/>
</dbReference>
<evidence type="ECO:0000313" key="4">
    <source>
        <dbReference type="Proteomes" id="UP001311730"/>
    </source>
</evidence>
<evidence type="ECO:0000259" key="2">
    <source>
        <dbReference type="Pfam" id="PF20243"/>
    </source>
</evidence>
<dbReference type="InterPro" id="IPR046863">
    <property type="entry name" value="MbnP-like_dom"/>
</dbReference>
<evidence type="ECO:0000256" key="1">
    <source>
        <dbReference type="SAM" id="MobiDB-lite"/>
    </source>
</evidence>